<gene>
    <name evidence="1" type="ORF">DW856_10885</name>
</gene>
<reference evidence="1 2" key="1">
    <citation type="submission" date="2018-08" db="EMBL/GenBank/DDBJ databases">
        <title>A genome reference for cultivated species of the human gut microbiota.</title>
        <authorList>
            <person name="Zou Y."/>
            <person name="Xue W."/>
            <person name="Luo G."/>
        </authorList>
    </citation>
    <scope>NUCLEOTIDE SEQUENCE [LARGE SCALE GENOMIC DNA]</scope>
    <source>
        <strain evidence="1 2">AM37-1AC</strain>
    </source>
</reference>
<dbReference type="RefSeq" id="WP_118598101.1">
    <property type="nucleotide sequence ID" value="NZ_QSHO01000008.1"/>
</dbReference>
<evidence type="ECO:0000313" key="2">
    <source>
        <dbReference type="Proteomes" id="UP000283513"/>
    </source>
</evidence>
<comment type="caution">
    <text evidence="1">The sequence shown here is derived from an EMBL/GenBank/DDBJ whole genome shotgun (WGS) entry which is preliminary data.</text>
</comment>
<sequence length="79" mass="9122">MKKTRSKIIIKTRKGGYTKIYANGKWQKKVYNIDFHADCVGNGINTVCVFDRYKTDKNGVTIYNGENKEFEAEHCTARI</sequence>
<organism evidence="1 2">
    <name type="scientific">Roseburia intestinalis</name>
    <dbReference type="NCBI Taxonomy" id="166486"/>
    <lineage>
        <taxon>Bacteria</taxon>
        <taxon>Bacillati</taxon>
        <taxon>Bacillota</taxon>
        <taxon>Clostridia</taxon>
        <taxon>Lachnospirales</taxon>
        <taxon>Lachnospiraceae</taxon>
        <taxon>Roseburia</taxon>
    </lineage>
</organism>
<evidence type="ECO:0000313" key="1">
    <source>
        <dbReference type="EMBL" id="RHC16802.1"/>
    </source>
</evidence>
<name>A0A413Z607_9FIRM</name>
<proteinExistence type="predicted"/>
<dbReference type="AlphaFoldDB" id="A0A413Z607"/>
<accession>A0A413Z607</accession>
<protein>
    <submittedName>
        <fullName evidence="1">Uncharacterized protein</fullName>
    </submittedName>
</protein>
<dbReference type="EMBL" id="QSHO01000008">
    <property type="protein sequence ID" value="RHC16802.1"/>
    <property type="molecule type" value="Genomic_DNA"/>
</dbReference>
<dbReference type="Proteomes" id="UP000283513">
    <property type="component" value="Unassembled WGS sequence"/>
</dbReference>